<feature type="signal peptide" evidence="6">
    <location>
        <begin position="1"/>
        <end position="22"/>
    </location>
</feature>
<comment type="subcellular location">
    <subcellularLocation>
        <location evidence="1">Cell outer membrane</location>
    </subcellularLocation>
</comment>
<evidence type="ECO:0000256" key="4">
    <source>
        <dbReference type="ARBA" id="ARBA00023136"/>
    </source>
</evidence>
<dbReference type="RefSeq" id="WP_374844518.1">
    <property type="nucleotide sequence ID" value="NZ_BAAADE010000001.1"/>
</dbReference>
<feature type="chain" id="PRO_5047082956" evidence="6">
    <location>
        <begin position="23"/>
        <end position="274"/>
    </location>
</feature>
<name>A0ABP3QKW9_9HYPH</name>
<evidence type="ECO:0000313" key="7">
    <source>
        <dbReference type="EMBL" id="GAA0592968.1"/>
    </source>
</evidence>
<evidence type="ECO:0000256" key="6">
    <source>
        <dbReference type="SAM" id="SignalP"/>
    </source>
</evidence>
<organism evidence="7 8">
    <name type="scientific">Paenochrobactrum glaciei</name>
    <dbReference type="NCBI Taxonomy" id="486407"/>
    <lineage>
        <taxon>Bacteria</taxon>
        <taxon>Pseudomonadati</taxon>
        <taxon>Pseudomonadota</taxon>
        <taxon>Alphaproteobacteria</taxon>
        <taxon>Hyphomicrobiales</taxon>
        <taxon>Brucellaceae</taxon>
        <taxon>Paenochrobactrum</taxon>
    </lineage>
</organism>
<dbReference type="EMBL" id="BAAADE010000001">
    <property type="protein sequence ID" value="GAA0592968.1"/>
    <property type="molecule type" value="Genomic_DNA"/>
</dbReference>
<keyword evidence="5" id="KW-0998">Cell outer membrane</keyword>
<comment type="caution">
    <text evidence="7">The sequence shown here is derived from an EMBL/GenBank/DDBJ whole genome shotgun (WGS) entry which is preliminary data.</text>
</comment>
<dbReference type="Proteomes" id="UP001424441">
    <property type="component" value="Unassembled WGS sequence"/>
</dbReference>
<keyword evidence="8" id="KW-1185">Reference proteome</keyword>
<evidence type="ECO:0000256" key="5">
    <source>
        <dbReference type="ARBA" id="ARBA00023237"/>
    </source>
</evidence>
<keyword evidence="3 6" id="KW-0732">Signal</keyword>
<evidence type="ECO:0000256" key="3">
    <source>
        <dbReference type="ARBA" id="ARBA00022729"/>
    </source>
</evidence>
<evidence type="ECO:0000256" key="2">
    <source>
        <dbReference type="ARBA" id="ARBA00005722"/>
    </source>
</evidence>
<protein>
    <submittedName>
        <fullName evidence="7">MipA/OmpV family protein</fullName>
    </submittedName>
</protein>
<dbReference type="PANTHER" id="PTHR38776">
    <property type="entry name" value="MLTA-INTERACTING PROTEIN-RELATED"/>
    <property type="match status" value="1"/>
</dbReference>
<accession>A0ABP3QKW9</accession>
<keyword evidence="4" id="KW-0472">Membrane</keyword>
<dbReference type="PANTHER" id="PTHR38776:SF1">
    <property type="entry name" value="MLTA-INTERACTING PROTEIN-RELATED"/>
    <property type="match status" value="1"/>
</dbReference>
<comment type="similarity">
    <text evidence="2">Belongs to the MipA/OmpV family.</text>
</comment>
<dbReference type="InterPro" id="IPR010583">
    <property type="entry name" value="MipA"/>
</dbReference>
<dbReference type="Pfam" id="PF06629">
    <property type="entry name" value="MipA"/>
    <property type="match status" value="1"/>
</dbReference>
<evidence type="ECO:0000256" key="1">
    <source>
        <dbReference type="ARBA" id="ARBA00004442"/>
    </source>
</evidence>
<evidence type="ECO:0000313" key="8">
    <source>
        <dbReference type="Proteomes" id="UP001424441"/>
    </source>
</evidence>
<gene>
    <name evidence="7" type="ORF">GCM10008943_05010</name>
</gene>
<reference evidence="8" key="1">
    <citation type="journal article" date="2019" name="Int. J. Syst. Evol. Microbiol.">
        <title>The Global Catalogue of Microorganisms (GCM) 10K type strain sequencing project: providing services to taxonomists for standard genome sequencing and annotation.</title>
        <authorList>
            <consortium name="The Broad Institute Genomics Platform"/>
            <consortium name="The Broad Institute Genome Sequencing Center for Infectious Disease"/>
            <person name="Wu L."/>
            <person name="Ma J."/>
        </authorList>
    </citation>
    <scope>NUCLEOTIDE SEQUENCE [LARGE SCALE GENOMIC DNA]</scope>
    <source>
        <strain evidence="8">JCM 15115</strain>
    </source>
</reference>
<sequence length="274" mass="29982">MRKSYLATVTIFTILTALPVQAADEVVTSEKKPFWAGDWSLTIGGLGEFAPRYDGASSRMLFGEPLISITRAGDVPRFDSQNDNFEFALIDTYSFSAGLAGKLIFKRDSGTSDDLEGLDPVKFGGEVGGFAEFYPVDWMRVRGELRQGIRAHKGIVGEVAADAFYDVTPVIRVSGGPRINFASKEYFKSYYGVDAKEAALSGLSEYHPGGGLKSLGAGAAVTWKTTDKITTSLYSEYERLKGPAKKSSLVEERGKRDQFSFGLTATYRFDFTLD</sequence>
<proteinExistence type="inferred from homology"/>